<reference evidence="3 4" key="1">
    <citation type="journal article" date="2019" name="Int. J. Syst. Evol. Microbiol.">
        <title>The Global Catalogue of Microorganisms (GCM) 10K type strain sequencing project: providing services to taxonomists for standard genome sequencing and annotation.</title>
        <authorList>
            <consortium name="The Broad Institute Genomics Platform"/>
            <consortium name="The Broad Institute Genome Sequencing Center for Infectious Disease"/>
            <person name="Wu L."/>
            <person name="Ma J."/>
        </authorList>
    </citation>
    <scope>NUCLEOTIDE SEQUENCE [LARGE SCALE GENOMIC DNA]</scope>
    <source>
        <strain evidence="3 4">JCM 10977</strain>
    </source>
</reference>
<feature type="transmembrane region" description="Helical" evidence="2">
    <location>
        <begin position="34"/>
        <end position="55"/>
    </location>
</feature>
<dbReference type="Proteomes" id="UP001500542">
    <property type="component" value="Unassembled WGS sequence"/>
</dbReference>
<evidence type="ECO:0000256" key="2">
    <source>
        <dbReference type="SAM" id="Phobius"/>
    </source>
</evidence>
<feature type="compositionally biased region" description="Basic residues" evidence="1">
    <location>
        <begin position="14"/>
        <end position="24"/>
    </location>
</feature>
<accession>A0ABN1QTH8</accession>
<name>A0ABN1QTH8_9ACTN</name>
<keyword evidence="2" id="KW-0812">Transmembrane</keyword>
<keyword evidence="2" id="KW-0472">Membrane</keyword>
<evidence type="ECO:0000256" key="1">
    <source>
        <dbReference type="SAM" id="MobiDB-lite"/>
    </source>
</evidence>
<dbReference type="EMBL" id="BAAAHK010000009">
    <property type="protein sequence ID" value="GAA0947290.1"/>
    <property type="molecule type" value="Genomic_DNA"/>
</dbReference>
<keyword evidence="2" id="KW-1133">Transmembrane helix</keyword>
<feature type="region of interest" description="Disordered" evidence="1">
    <location>
        <begin position="1"/>
        <end position="24"/>
    </location>
</feature>
<evidence type="ECO:0000313" key="4">
    <source>
        <dbReference type="Proteomes" id="UP001500542"/>
    </source>
</evidence>
<keyword evidence="4" id="KW-1185">Reference proteome</keyword>
<gene>
    <name evidence="3" type="ORF">GCM10009554_44020</name>
</gene>
<feature type="transmembrane region" description="Helical" evidence="2">
    <location>
        <begin position="67"/>
        <end position="87"/>
    </location>
</feature>
<feature type="transmembrane region" description="Helical" evidence="2">
    <location>
        <begin position="93"/>
        <end position="111"/>
    </location>
</feature>
<protein>
    <submittedName>
        <fullName evidence="3">Uncharacterized protein</fullName>
    </submittedName>
</protein>
<sequence length="112" mass="12418">MKPELEPRPQPPRRTLRSHPSKRRGMKIETVQRWVFAVILIHIGGSPTLALAAYSPHMEQIKHSSGVGLWIMSGVVGLATTAGVLLVHQRSLLSPWLILGILPMTVSAFYVF</sequence>
<comment type="caution">
    <text evidence="3">The sequence shown here is derived from an EMBL/GenBank/DDBJ whole genome shotgun (WGS) entry which is preliminary data.</text>
</comment>
<proteinExistence type="predicted"/>
<organism evidence="3 4">
    <name type="scientific">Kribbella koreensis</name>
    <dbReference type="NCBI Taxonomy" id="57909"/>
    <lineage>
        <taxon>Bacteria</taxon>
        <taxon>Bacillati</taxon>
        <taxon>Actinomycetota</taxon>
        <taxon>Actinomycetes</taxon>
        <taxon>Propionibacteriales</taxon>
        <taxon>Kribbellaceae</taxon>
        <taxon>Kribbella</taxon>
    </lineage>
</organism>
<evidence type="ECO:0000313" key="3">
    <source>
        <dbReference type="EMBL" id="GAA0947290.1"/>
    </source>
</evidence>